<gene>
    <name evidence="9" type="ORF">A2397_00095</name>
</gene>
<dbReference type="Gene3D" id="1.10.150.110">
    <property type="entry name" value="DNA polymerase beta, N-terminal domain-like"/>
    <property type="match status" value="1"/>
</dbReference>
<dbReference type="GO" id="GO:0008270">
    <property type="term" value="F:zinc ion binding"/>
    <property type="evidence" value="ECO:0007669"/>
    <property type="project" value="TreeGrafter"/>
</dbReference>
<evidence type="ECO:0000259" key="8">
    <source>
        <dbReference type="SMART" id="SM00483"/>
    </source>
</evidence>
<dbReference type="InterPro" id="IPR002054">
    <property type="entry name" value="DNA-dir_DNA_pol_X"/>
</dbReference>
<dbReference type="InterPro" id="IPR029398">
    <property type="entry name" value="PolB_thumb"/>
</dbReference>
<name>A0A1F4ZXU3_9BACT</name>
<dbReference type="Gene3D" id="1.10.150.20">
    <property type="entry name" value="5' to 3' exonuclease, C-terminal subdomain"/>
    <property type="match status" value="1"/>
</dbReference>
<dbReference type="Gene3D" id="3.30.460.10">
    <property type="entry name" value="Beta Polymerase, domain 2"/>
    <property type="match status" value="1"/>
</dbReference>
<dbReference type="SUPFAM" id="SSF81301">
    <property type="entry name" value="Nucleotidyltransferase"/>
    <property type="match status" value="1"/>
</dbReference>
<dbReference type="GO" id="GO:0006281">
    <property type="term" value="P:DNA repair"/>
    <property type="evidence" value="ECO:0007669"/>
    <property type="project" value="UniProtKB-KW"/>
</dbReference>
<dbReference type="PANTHER" id="PTHR36928">
    <property type="entry name" value="PHOSPHATASE YCDX-RELATED"/>
    <property type="match status" value="1"/>
</dbReference>
<dbReference type="CDD" id="cd00141">
    <property type="entry name" value="NT_POLXc"/>
    <property type="match status" value="1"/>
</dbReference>
<dbReference type="PIRSF" id="PIRSF005047">
    <property type="entry name" value="UCP005047_YshC"/>
    <property type="match status" value="1"/>
</dbReference>
<dbReference type="Proteomes" id="UP000176424">
    <property type="component" value="Unassembled WGS sequence"/>
</dbReference>
<dbReference type="EMBL" id="MEXR01000001">
    <property type="protein sequence ID" value="OGD10656.1"/>
    <property type="molecule type" value="Genomic_DNA"/>
</dbReference>
<dbReference type="InterPro" id="IPR043519">
    <property type="entry name" value="NT_sf"/>
</dbReference>
<protein>
    <recommendedName>
        <fullName evidence="1">DNA-directed DNA polymerase</fullName>
        <ecNumber evidence="1">2.7.7.7</ecNumber>
    </recommendedName>
</protein>
<dbReference type="InterPro" id="IPR002008">
    <property type="entry name" value="DNA_pol_X_beta-like"/>
</dbReference>
<dbReference type="InterPro" id="IPR010996">
    <property type="entry name" value="HHH_MUS81"/>
</dbReference>
<dbReference type="PRINTS" id="PR00870">
    <property type="entry name" value="DNAPOLXBETA"/>
</dbReference>
<dbReference type="AlphaFoldDB" id="A0A1F4ZXU3"/>
<organism evidence="9 10">
    <name type="scientific">Candidatus Amesbacteria bacterium RIFOXYB1_FULL_44_23</name>
    <dbReference type="NCBI Taxonomy" id="1797263"/>
    <lineage>
        <taxon>Bacteria</taxon>
        <taxon>Candidatus Amesiibacteriota</taxon>
    </lineage>
</organism>
<dbReference type="Pfam" id="PF02811">
    <property type="entry name" value="PHP"/>
    <property type="match status" value="1"/>
</dbReference>
<dbReference type="SMART" id="SM00483">
    <property type="entry name" value="POLXc"/>
    <property type="match status" value="1"/>
</dbReference>
<dbReference type="GO" id="GO:0005829">
    <property type="term" value="C:cytosol"/>
    <property type="evidence" value="ECO:0007669"/>
    <property type="project" value="TreeGrafter"/>
</dbReference>
<evidence type="ECO:0000256" key="6">
    <source>
        <dbReference type="ARBA" id="ARBA00023204"/>
    </source>
</evidence>
<dbReference type="GO" id="GO:0042578">
    <property type="term" value="F:phosphoric ester hydrolase activity"/>
    <property type="evidence" value="ECO:0007669"/>
    <property type="project" value="TreeGrafter"/>
</dbReference>
<dbReference type="InterPro" id="IPR022311">
    <property type="entry name" value="PolX-like"/>
</dbReference>
<keyword evidence="2" id="KW-0808">Transferase</keyword>
<evidence type="ECO:0000256" key="3">
    <source>
        <dbReference type="ARBA" id="ARBA00022695"/>
    </source>
</evidence>
<keyword evidence="4" id="KW-0227">DNA damage</keyword>
<sequence length="606" mass="68175">MITKQLSIIYIHSKMKTNRQMTNLQISKLLKAVAAALELSSQDYNRFRVIAYDRAADAIEHSSSEIKDLWDDGQLKTVPGIGDQIASHLDELFKTGKVDHFNQILKPFPPAMFELLDIPGLGPKTAFKLCKALGISKAHTAIASLQKAAKKGHIAQIEGFGDDSQAAILKGIEDFNNRGSRLLLPQAEKISTDLIAWLEKSPHTQKADPLGSLRRKVATVGDVDISVSSSDPKQVIEHFTNYPKKLRILEAGDKTASIILPNDYQVDLMVQDPKSYGSLLQHFTGSKHHNIALRELALKKGLSLSEYGIKTKLGLKTFATEEDFYKYLGLDWIPPELREDAGEIAAAQNHSLPTLIELDEIRGDLQVHSDINLEPSHDLGQSSLDELAQTAKSLKYEYLGLTEHNPSVSEHTDKQVTDLIKRKTDLITQFNHTHENNSEKIPYLFNGLEIDIQANGKRALSDANLDLLDYACVSIHSSFDQTRKEMTDRVLSGLNHPKVKFFAHPTGRLLGQREGIELDWDQIFDFCLKNDKWLEIDAWPNRLDLPDVQVREAVKRGVKLTVDTDSHNHTHLHYMKYGVWVAKRGWAKKSDIINTLPFDQLIKIIK</sequence>
<dbReference type="EC" id="2.7.7.7" evidence="1"/>
<dbReference type="GO" id="GO:0003677">
    <property type="term" value="F:DNA binding"/>
    <property type="evidence" value="ECO:0007669"/>
    <property type="project" value="InterPro"/>
</dbReference>
<dbReference type="SUPFAM" id="SSF89550">
    <property type="entry name" value="PHP domain-like"/>
    <property type="match status" value="1"/>
</dbReference>
<dbReference type="SUPFAM" id="SSF47802">
    <property type="entry name" value="DNA polymerase beta, N-terminal domain-like"/>
    <property type="match status" value="1"/>
</dbReference>
<evidence type="ECO:0000256" key="4">
    <source>
        <dbReference type="ARBA" id="ARBA00022763"/>
    </source>
</evidence>
<evidence type="ECO:0000256" key="7">
    <source>
        <dbReference type="ARBA" id="ARBA00049244"/>
    </source>
</evidence>
<dbReference type="Pfam" id="PF14716">
    <property type="entry name" value="HHH_8"/>
    <property type="match status" value="1"/>
</dbReference>
<dbReference type="GO" id="GO:0003887">
    <property type="term" value="F:DNA-directed DNA polymerase activity"/>
    <property type="evidence" value="ECO:0007669"/>
    <property type="project" value="UniProtKB-KW"/>
</dbReference>
<keyword evidence="3" id="KW-0548">Nucleotidyltransferase</keyword>
<keyword evidence="6" id="KW-0234">DNA repair</keyword>
<evidence type="ECO:0000256" key="5">
    <source>
        <dbReference type="ARBA" id="ARBA00022932"/>
    </source>
</evidence>
<dbReference type="InterPro" id="IPR004013">
    <property type="entry name" value="PHP_dom"/>
</dbReference>
<accession>A0A1F4ZXU3</accession>
<dbReference type="InterPro" id="IPR027421">
    <property type="entry name" value="DNA_pol_lamdba_lyase_dom_sf"/>
</dbReference>
<dbReference type="PANTHER" id="PTHR36928:SF1">
    <property type="entry name" value="PHOSPHATASE YCDX-RELATED"/>
    <property type="match status" value="1"/>
</dbReference>
<evidence type="ECO:0000256" key="1">
    <source>
        <dbReference type="ARBA" id="ARBA00012417"/>
    </source>
</evidence>
<proteinExistence type="predicted"/>
<dbReference type="Gene3D" id="3.20.20.140">
    <property type="entry name" value="Metal-dependent hydrolases"/>
    <property type="match status" value="1"/>
</dbReference>
<dbReference type="InterPro" id="IPR037160">
    <property type="entry name" value="DNA_Pol_thumb_sf"/>
</dbReference>
<evidence type="ECO:0000313" key="9">
    <source>
        <dbReference type="EMBL" id="OGD10656.1"/>
    </source>
</evidence>
<comment type="catalytic activity">
    <reaction evidence="7">
        <text>DNA(n) + a 2'-deoxyribonucleoside 5'-triphosphate = DNA(n+1) + diphosphate</text>
        <dbReference type="Rhea" id="RHEA:22508"/>
        <dbReference type="Rhea" id="RHEA-COMP:17339"/>
        <dbReference type="Rhea" id="RHEA-COMP:17340"/>
        <dbReference type="ChEBI" id="CHEBI:33019"/>
        <dbReference type="ChEBI" id="CHEBI:61560"/>
        <dbReference type="ChEBI" id="CHEBI:173112"/>
        <dbReference type="EC" id="2.7.7.7"/>
    </reaction>
</comment>
<dbReference type="STRING" id="1797263.A2397_00095"/>
<dbReference type="Gene3D" id="3.30.210.10">
    <property type="entry name" value="DNA polymerase, thumb domain"/>
    <property type="match status" value="1"/>
</dbReference>
<dbReference type="Pfam" id="PF14520">
    <property type="entry name" value="HHH_5"/>
    <property type="match status" value="1"/>
</dbReference>
<keyword evidence="5" id="KW-0239">DNA-directed DNA polymerase</keyword>
<feature type="domain" description="DNA-directed DNA polymerase X" evidence="8">
    <location>
        <begin position="21"/>
        <end position="339"/>
    </location>
</feature>
<dbReference type="InterPro" id="IPR016195">
    <property type="entry name" value="Pol/histidinol_Pase-like"/>
</dbReference>
<evidence type="ECO:0000313" key="10">
    <source>
        <dbReference type="Proteomes" id="UP000176424"/>
    </source>
</evidence>
<reference evidence="9 10" key="1">
    <citation type="journal article" date="2016" name="Nat. Commun.">
        <title>Thousands of microbial genomes shed light on interconnected biogeochemical processes in an aquifer system.</title>
        <authorList>
            <person name="Anantharaman K."/>
            <person name="Brown C.T."/>
            <person name="Hug L.A."/>
            <person name="Sharon I."/>
            <person name="Castelle C.J."/>
            <person name="Probst A.J."/>
            <person name="Thomas B.C."/>
            <person name="Singh A."/>
            <person name="Wilkins M.J."/>
            <person name="Karaoz U."/>
            <person name="Brodie E.L."/>
            <person name="Williams K.H."/>
            <person name="Hubbard S.S."/>
            <person name="Banfield J.F."/>
        </authorList>
    </citation>
    <scope>NUCLEOTIDE SEQUENCE [LARGE SCALE GENOMIC DNA]</scope>
</reference>
<comment type="caution">
    <text evidence="9">The sequence shown here is derived from an EMBL/GenBank/DDBJ whole genome shotgun (WGS) entry which is preliminary data.</text>
</comment>
<dbReference type="Pfam" id="PF14791">
    <property type="entry name" value="DNA_pol_B_thumb"/>
    <property type="match status" value="1"/>
</dbReference>
<dbReference type="InterPro" id="IPR050243">
    <property type="entry name" value="PHP_phosphatase"/>
</dbReference>
<evidence type="ECO:0000256" key="2">
    <source>
        <dbReference type="ARBA" id="ARBA00022679"/>
    </source>
</evidence>